<dbReference type="KEGG" id="sapi:SAPIS_v1c08770"/>
<feature type="domain" description="Carrier" evidence="1">
    <location>
        <begin position="1"/>
        <end position="73"/>
    </location>
</feature>
<dbReference type="PATRIC" id="fig|1276258.3.peg.898"/>
<name>V5RJ39_SPIAP</name>
<reference evidence="2 3" key="1">
    <citation type="journal article" date="2014" name="Genome Announc.">
        <title>Complete Genome Sequence of Spiroplasma apis B31T (ATCC 33834), a Bacterium Associated with May Disease of Honeybees (Apis mellifera).</title>
        <authorList>
            <person name="Ku C."/>
            <person name="Lo W.S."/>
            <person name="Chen L.L."/>
            <person name="Kuo C.H."/>
        </authorList>
    </citation>
    <scope>NUCLEOTIDE SEQUENCE [LARGE SCALE GENOMIC DNA]</scope>
    <source>
        <strain evidence="2">B31</strain>
    </source>
</reference>
<dbReference type="STRING" id="1276258.SAPIS_v1c08770"/>
<dbReference type="AlphaFoldDB" id="V5RJ39"/>
<dbReference type="Pfam" id="PF00550">
    <property type="entry name" value="PP-binding"/>
    <property type="match status" value="1"/>
</dbReference>
<dbReference type="OrthoDB" id="400913at2"/>
<organism evidence="2 3">
    <name type="scientific">Spiroplasma apis B31</name>
    <dbReference type="NCBI Taxonomy" id="1276258"/>
    <lineage>
        <taxon>Bacteria</taxon>
        <taxon>Bacillati</taxon>
        <taxon>Mycoplasmatota</taxon>
        <taxon>Mollicutes</taxon>
        <taxon>Entomoplasmatales</taxon>
        <taxon>Spiroplasmataceae</taxon>
        <taxon>Spiroplasma</taxon>
    </lineage>
</organism>
<dbReference type="InterPro" id="IPR009081">
    <property type="entry name" value="PP-bd_ACP"/>
</dbReference>
<dbReference type="InterPro" id="IPR036736">
    <property type="entry name" value="ACP-like_sf"/>
</dbReference>
<dbReference type="RefSeq" id="WP_023790092.1">
    <property type="nucleotide sequence ID" value="NC_022998.1"/>
</dbReference>
<protein>
    <submittedName>
        <fullName evidence="2">Putative acyl carrier protein</fullName>
    </submittedName>
</protein>
<dbReference type="Gene3D" id="1.10.1200.10">
    <property type="entry name" value="ACP-like"/>
    <property type="match status" value="1"/>
</dbReference>
<evidence type="ECO:0000313" key="2">
    <source>
        <dbReference type="EMBL" id="AHB36722.1"/>
    </source>
</evidence>
<evidence type="ECO:0000259" key="1">
    <source>
        <dbReference type="PROSITE" id="PS50075"/>
    </source>
</evidence>
<dbReference type="EMBL" id="CP006682">
    <property type="protein sequence ID" value="AHB36722.1"/>
    <property type="molecule type" value="Genomic_DNA"/>
</dbReference>
<sequence>MNYFEEIKKALVEKGAKGSITKESEFKSMGLDSLDLMDMVIILEDKLNITLSDDQLLNMKTVGDLLNTVEALVK</sequence>
<gene>
    <name evidence="2" type="ORF">SAPIS_v1c08770</name>
</gene>
<evidence type="ECO:0000313" key="3">
    <source>
        <dbReference type="Proteomes" id="UP000018550"/>
    </source>
</evidence>
<dbReference type="HOGENOM" id="CLU_108696_5_3_14"/>
<dbReference type="Proteomes" id="UP000018550">
    <property type="component" value="Chromosome"/>
</dbReference>
<dbReference type="SUPFAM" id="SSF47336">
    <property type="entry name" value="ACP-like"/>
    <property type="match status" value="1"/>
</dbReference>
<proteinExistence type="predicted"/>
<dbReference type="eggNOG" id="COG0236">
    <property type="taxonomic scope" value="Bacteria"/>
</dbReference>
<accession>V5RJ39</accession>
<keyword evidence="3" id="KW-1185">Reference proteome</keyword>
<dbReference type="PROSITE" id="PS50075">
    <property type="entry name" value="CARRIER"/>
    <property type="match status" value="1"/>
</dbReference>